<gene>
    <name evidence="1" type="ORF">SAMN05421863_10786</name>
</gene>
<protein>
    <submittedName>
        <fullName evidence="1">Uncharacterized protein</fullName>
    </submittedName>
</protein>
<organism evidence="1 2">
    <name type="scientific">Nitrosomonas communis</name>
    <dbReference type="NCBI Taxonomy" id="44574"/>
    <lineage>
        <taxon>Bacteria</taxon>
        <taxon>Pseudomonadati</taxon>
        <taxon>Pseudomonadota</taxon>
        <taxon>Betaproteobacteria</taxon>
        <taxon>Nitrosomonadales</taxon>
        <taxon>Nitrosomonadaceae</taxon>
        <taxon>Nitrosomonas</taxon>
    </lineage>
</organism>
<evidence type="ECO:0000313" key="1">
    <source>
        <dbReference type="EMBL" id="SFM97792.1"/>
    </source>
</evidence>
<keyword evidence="2" id="KW-1185">Reference proteome</keyword>
<dbReference type="EMBL" id="FOUB01000078">
    <property type="protein sequence ID" value="SFM97792.1"/>
    <property type="molecule type" value="Genomic_DNA"/>
</dbReference>
<accession>A0A1I4V9A6</accession>
<reference evidence="2" key="1">
    <citation type="submission" date="2016-10" db="EMBL/GenBank/DDBJ databases">
        <authorList>
            <person name="Varghese N."/>
            <person name="Submissions S."/>
        </authorList>
    </citation>
    <scope>NUCLEOTIDE SEQUENCE [LARGE SCALE GENOMIC DNA]</scope>
    <source>
        <strain evidence="2">Nm44</strain>
    </source>
</reference>
<dbReference type="AlphaFoldDB" id="A0A1I4V9A6"/>
<proteinExistence type="predicted"/>
<evidence type="ECO:0000313" key="2">
    <source>
        <dbReference type="Proteomes" id="UP000183287"/>
    </source>
</evidence>
<sequence>MHISDLATGEIIAKHIIRLEKGQIVKNTDHYRDKAQRIAALEADISQLLGNTESADSLCALLKVIAPEIYKDQLAGTKQVLAAIASSMA</sequence>
<name>A0A1I4V9A6_9PROT</name>
<dbReference type="Proteomes" id="UP000183287">
    <property type="component" value="Unassembled WGS sequence"/>
</dbReference>
<dbReference type="RefSeq" id="WP_074906918.1">
    <property type="nucleotide sequence ID" value="NZ_FOUB01000078.1"/>
</dbReference>